<evidence type="ECO:0000256" key="2">
    <source>
        <dbReference type="ARBA" id="ARBA00005065"/>
    </source>
</evidence>
<comment type="cofactor">
    <cofactor evidence="1">
        <name>[4Fe-4S] cluster</name>
        <dbReference type="ChEBI" id="CHEBI:49883"/>
    </cofactor>
</comment>
<sequence length="485" mass="51495">MSPSDDEARRLAERLERLKVGVVAHFYMDPEVQGLLIRASRFYPHIFISDSLVMAGRAVEMARAGGCRSVFVLGVDFMSENVAAMLKENDMGDVRVYRMDEAPIGCTLADAANSDEYRQYLSSPASRRAEEPAVHIVYINTSLRAKAQSDQLVPTITCTSSNVVRTVLQAFLQLPDNAHVYYGPDAYMGANVRELLTSLAELGDDAVAEIHEGHTASSVAACLPRFHYFQEGKCVIHEMFGSDVADVVAAEYADAYVTAHLEVPGEMFRLALLKSRTGFGAVGSTQTILDFINGKVDAAVAAMQEEKDGGGTLTAERIRVILGTEVGMLTSIVESVRDKLRDSGPVAAGIEVEIIIPVSSESVTSVEASGAGAGAGATTDEVLGGAVVLPGPSGGEGCSAEGGCAACPYMKMNTLAAVHRTLDLLEEESESASAHLAAQEPDAYAEDLGDGSESVAARGCRPIVRMQSFQAKGVFPDELVRTVSS</sequence>
<dbReference type="SUPFAM" id="SSF142754">
    <property type="entry name" value="NadA-like"/>
    <property type="match status" value="1"/>
</dbReference>
<dbReference type="EC" id="2.5.1.72" evidence="3"/>
<keyword evidence="8" id="KW-0408">Iron</keyword>
<evidence type="ECO:0000256" key="7">
    <source>
        <dbReference type="ARBA" id="ARBA00022723"/>
    </source>
</evidence>
<dbReference type="InterPro" id="IPR036094">
    <property type="entry name" value="NadA_sf"/>
</dbReference>
<proteinExistence type="predicted"/>
<organism evidence="11">
    <name type="scientific">Pycnococcus provasolii</name>
    <dbReference type="NCBI Taxonomy" id="41880"/>
    <lineage>
        <taxon>Eukaryota</taxon>
        <taxon>Viridiplantae</taxon>
        <taxon>Chlorophyta</taxon>
        <taxon>Pseudoscourfieldiophyceae</taxon>
        <taxon>Pseudoscourfieldiales</taxon>
        <taxon>Pycnococcaceae</taxon>
        <taxon>Pycnococcus</taxon>
    </lineage>
</organism>
<dbReference type="InterPro" id="IPR003473">
    <property type="entry name" value="NadA"/>
</dbReference>
<name>A0A7S2B4K0_9CHLO</name>
<evidence type="ECO:0000256" key="10">
    <source>
        <dbReference type="SAM" id="MobiDB-lite"/>
    </source>
</evidence>
<dbReference type="EMBL" id="HBGR01009796">
    <property type="protein sequence ID" value="CAD9386228.1"/>
    <property type="molecule type" value="Transcribed_RNA"/>
</dbReference>
<dbReference type="GO" id="GO:0046872">
    <property type="term" value="F:metal ion binding"/>
    <property type="evidence" value="ECO:0007669"/>
    <property type="project" value="UniProtKB-KW"/>
</dbReference>
<evidence type="ECO:0000256" key="3">
    <source>
        <dbReference type="ARBA" id="ARBA00012669"/>
    </source>
</evidence>
<dbReference type="GO" id="GO:0051539">
    <property type="term" value="F:4 iron, 4 sulfur cluster binding"/>
    <property type="evidence" value="ECO:0007669"/>
    <property type="project" value="UniProtKB-KW"/>
</dbReference>
<reference evidence="11" key="1">
    <citation type="submission" date="2021-01" db="EMBL/GenBank/DDBJ databases">
        <authorList>
            <person name="Corre E."/>
            <person name="Pelletier E."/>
            <person name="Niang G."/>
            <person name="Scheremetjew M."/>
            <person name="Finn R."/>
            <person name="Kale V."/>
            <person name="Holt S."/>
            <person name="Cochrane G."/>
            <person name="Meng A."/>
            <person name="Brown T."/>
            <person name="Cohen L."/>
        </authorList>
    </citation>
    <scope>NUCLEOTIDE SEQUENCE</scope>
    <source>
        <strain evidence="11">RCC733</strain>
    </source>
</reference>
<dbReference type="GO" id="GO:0034628">
    <property type="term" value="P:'de novo' NAD+ biosynthetic process from L-aspartate"/>
    <property type="evidence" value="ECO:0007669"/>
    <property type="project" value="TreeGrafter"/>
</dbReference>
<feature type="region of interest" description="Disordered" evidence="10">
    <location>
        <begin position="430"/>
        <end position="450"/>
    </location>
</feature>
<protein>
    <recommendedName>
        <fullName evidence="3">quinolinate synthase</fullName>
        <ecNumber evidence="3">2.5.1.72</ecNumber>
    </recommendedName>
</protein>
<evidence type="ECO:0000256" key="4">
    <source>
        <dbReference type="ARBA" id="ARBA00022485"/>
    </source>
</evidence>
<keyword evidence="4" id="KW-0004">4Fe-4S</keyword>
<dbReference type="Gene3D" id="3.40.50.10800">
    <property type="entry name" value="NadA-like"/>
    <property type="match status" value="3"/>
</dbReference>
<keyword evidence="9" id="KW-0411">Iron-sulfur</keyword>
<dbReference type="PANTHER" id="PTHR30573:SF0">
    <property type="entry name" value="QUINOLINATE SYNTHASE, CHLOROPLASTIC"/>
    <property type="match status" value="1"/>
</dbReference>
<keyword evidence="6" id="KW-0808">Transferase</keyword>
<evidence type="ECO:0000313" key="11">
    <source>
        <dbReference type="EMBL" id="CAD9386228.1"/>
    </source>
</evidence>
<evidence type="ECO:0000256" key="9">
    <source>
        <dbReference type="ARBA" id="ARBA00023014"/>
    </source>
</evidence>
<evidence type="ECO:0000256" key="6">
    <source>
        <dbReference type="ARBA" id="ARBA00022679"/>
    </source>
</evidence>
<dbReference type="PANTHER" id="PTHR30573">
    <property type="entry name" value="QUINOLINATE SYNTHETASE A"/>
    <property type="match status" value="1"/>
</dbReference>
<keyword evidence="7" id="KW-0479">Metal-binding</keyword>
<evidence type="ECO:0000256" key="1">
    <source>
        <dbReference type="ARBA" id="ARBA00001966"/>
    </source>
</evidence>
<gene>
    <name evidence="11" type="ORF">PPRO1471_LOCUS6520</name>
</gene>
<dbReference type="Pfam" id="PF02445">
    <property type="entry name" value="NadA"/>
    <property type="match status" value="1"/>
</dbReference>
<dbReference type="GO" id="GO:0008987">
    <property type="term" value="F:quinolinate synthetase A activity"/>
    <property type="evidence" value="ECO:0007669"/>
    <property type="project" value="InterPro"/>
</dbReference>
<comment type="pathway">
    <text evidence="2">Cofactor biosynthesis; NAD(+) biosynthesis; quinolinate from iminoaspartate: step 1/1.</text>
</comment>
<accession>A0A7S2B4K0</accession>
<evidence type="ECO:0000256" key="8">
    <source>
        <dbReference type="ARBA" id="ARBA00023004"/>
    </source>
</evidence>
<dbReference type="UniPathway" id="UPA00253">
    <property type="reaction ID" value="UER00327"/>
</dbReference>
<evidence type="ECO:0000256" key="5">
    <source>
        <dbReference type="ARBA" id="ARBA00022642"/>
    </source>
</evidence>
<dbReference type="AlphaFoldDB" id="A0A7S2B4K0"/>
<keyword evidence="5" id="KW-0662">Pyridine nucleotide biosynthesis</keyword>